<evidence type="ECO:0000313" key="1">
    <source>
        <dbReference type="EMBL" id="KIW56178.1"/>
    </source>
</evidence>
<dbReference type="HOGENOM" id="CLU_2171084_0_0_1"/>
<dbReference type="EMBL" id="KN847319">
    <property type="protein sequence ID" value="KIW56178.1"/>
    <property type="molecule type" value="Genomic_DNA"/>
</dbReference>
<dbReference type="RefSeq" id="XP_013316762.1">
    <property type="nucleotide sequence ID" value="XM_013461308.1"/>
</dbReference>
<gene>
    <name evidence="1" type="ORF">PV05_04857</name>
</gene>
<accession>A0A0D2EL62</accession>
<proteinExistence type="predicted"/>
<dbReference type="AlphaFoldDB" id="A0A0D2EL62"/>
<evidence type="ECO:0000313" key="2">
    <source>
        <dbReference type="Proteomes" id="UP000054342"/>
    </source>
</evidence>
<protein>
    <submittedName>
        <fullName evidence="1">Uncharacterized protein</fullName>
    </submittedName>
</protein>
<name>A0A0D2EL62_9EURO</name>
<sequence>MKGPLLRSKKLTVVGCPFRRFASQPSAAMGGTQKRGPKDVEHHSALNLPLSFHRDGGSDTANCSIPRIATRKSQREWPWNIISSDAVTTISKSRQNHCAAIIGLLSHVNI</sequence>
<reference evidence="1 2" key="1">
    <citation type="submission" date="2015-01" db="EMBL/GenBank/DDBJ databases">
        <title>The Genome Sequence of Exophiala xenobiotica CBS118157.</title>
        <authorList>
            <consortium name="The Broad Institute Genomics Platform"/>
            <person name="Cuomo C."/>
            <person name="de Hoog S."/>
            <person name="Gorbushina A."/>
            <person name="Stielow B."/>
            <person name="Teixiera M."/>
            <person name="Abouelleil A."/>
            <person name="Chapman S.B."/>
            <person name="Priest M."/>
            <person name="Young S.K."/>
            <person name="Wortman J."/>
            <person name="Nusbaum C."/>
            <person name="Birren B."/>
        </authorList>
    </citation>
    <scope>NUCLEOTIDE SEQUENCE [LARGE SCALE GENOMIC DNA]</scope>
    <source>
        <strain evidence="1 2">CBS 118157</strain>
    </source>
</reference>
<dbReference type="GeneID" id="25326765"/>
<organism evidence="1 2">
    <name type="scientific">Exophiala xenobiotica</name>
    <dbReference type="NCBI Taxonomy" id="348802"/>
    <lineage>
        <taxon>Eukaryota</taxon>
        <taxon>Fungi</taxon>
        <taxon>Dikarya</taxon>
        <taxon>Ascomycota</taxon>
        <taxon>Pezizomycotina</taxon>
        <taxon>Eurotiomycetes</taxon>
        <taxon>Chaetothyriomycetidae</taxon>
        <taxon>Chaetothyriales</taxon>
        <taxon>Herpotrichiellaceae</taxon>
        <taxon>Exophiala</taxon>
    </lineage>
</organism>
<dbReference type="Proteomes" id="UP000054342">
    <property type="component" value="Unassembled WGS sequence"/>
</dbReference>
<keyword evidence="2" id="KW-1185">Reference proteome</keyword>